<keyword evidence="5" id="KW-0378">Hydrolase</keyword>
<feature type="transmembrane region" description="Helical" evidence="9">
    <location>
        <begin position="174"/>
        <end position="192"/>
    </location>
</feature>
<feature type="region of interest" description="Disordered" evidence="8">
    <location>
        <begin position="584"/>
        <end position="612"/>
    </location>
</feature>
<feature type="transmembrane region" description="Helical" evidence="9">
    <location>
        <begin position="307"/>
        <end position="327"/>
    </location>
</feature>
<dbReference type="NCBIfam" id="TIGR04178">
    <property type="entry name" value="exo_archaeo"/>
    <property type="match status" value="1"/>
</dbReference>
<evidence type="ECO:0008006" key="12">
    <source>
        <dbReference type="Google" id="ProtNLM"/>
    </source>
</evidence>
<dbReference type="InterPro" id="IPR019127">
    <property type="entry name" value="Exosortase"/>
</dbReference>
<feature type="transmembrane region" description="Helical" evidence="9">
    <location>
        <begin position="372"/>
        <end position="394"/>
    </location>
</feature>
<proteinExistence type="predicted"/>
<evidence type="ECO:0000256" key="4">
    <source>
        <dbReference type="ARBA" id="ARBA00022692"/>
    </source>
</evidence>
<dbReference type="RefSeq" id="WP_165106428.1">
    <property type="nucleotide sequence ID" value="NZ_JAAKYA010000029.1"/>
</dbReference>
<feature type="transmembrane region" description="Helical" evidence="9">
    <location>
        <begin position="12"/>
        <end position="31"/>
    </location>
</feature>
<evidence type="ECO:0000256" key="6">
    <source>
        <dbReference type="ARBA" id="ARBA00022989"/>
    </source>
</evidence>
<keyword evidence="6 9" id="KW-1133">Transmembrane helix</keyword>
<keyword evidence="4 9" id="KW-0812">Transmembrane</keyword>
<keyword evidence="11" id="KW-1185">Reference proteome</keyword>
<feature type="transmembrane region" description="Helical" evidence="9">
    <location>
        <begin position="43"/>
        <end position="62"/>
    </location>
</feature>
<evidence type="ECO:0000256" key="8">
    <source>
        <dbReference type="SAM" id="MobiDB-lite"/>
    </source>
</evidence>
<evidence type="ECO:0000256" key="2">
    <source>
        <dbReference type="ARBA" id="ARBA00022475"/>
    </source>
</evidence>
<dbReference type="Proteomes" id="UP000477311">
    <property type="component" value="Unassembled WGS sequence"/>
</dbReference>
<sequence length="612" mass="68150">MNNRASTAHLAAWFWGLPAVLSLLWLWYRLVDALRLVWSLDPRYAYGWVVPVLCVYLAWLRWDRWRAARSLRSNAIPPGEGNVTCPTGPPREVSNAVEAGRPGVSRWGIVAGCGLALLYTGARWIQEANPWWSLAHWAMAVAVAGLTLWVLAWALEVYKVVRSPAPGRVPPWHIFMFPVAFIGVAVPWPYTWSEPLIQGLTRFNTRLAVELLALAGIPALPHGNVIELATGQVGVDEACSGIRSLQGTLMLALFFGEMYDLPWRRRLGVLGAGFALALTGNLARTFLLTWVAAREGEAAIQSWHDPAGATVLALTCAGVWLLSWALARRPRRHDAADPPSTPDGDRASALSVTPLENPPVHQLEAMLRRWRAVGWIGLIWVAAVEAGVAGWYAWVESNRTRGPDWQLVWPRQERELAEIEVGRAARELLQYDEGRQVRWRRADGTVCQMSWFRWRPGRAAAYLAKSHSPVVCMPAAGFPLEWVSEVRWLETAGLRIPYRLYRFGGDVGPVHVWYTRWEEGVVEQSFARETAGPWSRLSSIWTGPGRRGQRVLVLAIWGVKDAAEAERRLCEELKPRVHVGEDPVSPLPGVRAGAGQGAPRFSTPGPWIRPCG</sequence>
<name>A0A6M1RMJ0_9BACT</name>
<comment type="caution">
    <text evidence="10">The sequence shown here is derived from an EMBL/GenBank/DDBJ whole genome shotgun (WGS) entry which is preliminary data.</text>
</comment>
<dbReference type="GO" id="GO:0005886">
    <property type="term" value="C:plasma membrane"/>
    <property type="evidence" value="ECO:0007669"/>
    <property type="project" value="UniProtKB-SubCell"/>
</dbReference>
<evidence type="ECO:0000256" key="5">
    <source>
        <dbReference type="ARBA" id="ARBA00022801"/>
    </source>
</evidence>
<comment type="subcellular location">
    <subcellularLocation>
        <location evidence="1">Cell membrane</location>
        <topology evidence="1">Multi-pass membrane protein</topology>
    </subcellularLocation>
</comment>
<dbReference type="GO" id="GO:0006508">
    <property type="term" value="P:proteolysis"/>
    <property type="evidence" value="ECO:0007669"/>
    <property type="project" value="UniProtKB-KW"/>
</dbReference>
<evidence type="ECO:0000256" key="3">
    <source>
        <dbReference type="ARBA" id="ARBA00022670"/>
    </source>
</evidence>
<keyword evidence="7 9" id="KW-0472">Membrane</keyword>
<evidence type="ECO:0000256" key="9">
    <source>
        <dbReference type="SAM" id="Phobius"/>
    </source>
</evidence>
<evidence type="ECO:0000256" key="7">
    <source>
        <dbReference type="ARBA" id="ARBA00023136"/>
    </source>
</evidence>
<keyword evidence="3" id="KW-0645">Protease</keyword>
<keyword evidence="2" id="KW-1003">Cell membrane</keyword>
<dbReference type="GO" id="GO:0008233">
    <property type="term" value="F:peptidase activity"/>
    <property type="evidence" value="ECO:0007669"/>
    <property type="project" value="UniProtKB-KW"/>
</dbReference>
<feature type="transmembrane region" description="Helical" evidence="9">
    <location>
        <begin position="134"/>
        <end position="154"/>
    </location>
</feature>
<dbReference type="AlphaFoldDB" id="A0A6M1RMJ0"/>
<organism evidence="10 11">
    <name type="scientific">Limisphaera ngatamarikiensis</name>
    <dbReference type="NCBI Taxonomy" id="1324935"/>
    <lineage>
        <taxon>Bacteria</taxon>
        <taxon>Pseudomonadati</taxon>
        <taxon>Verrucomicrobiota</taxon>
        <taxon>Verrucomicrobiia</taxon>
        <taxon>Limisphaerales</taxon>
        <taxon>Limisphaeraceae</taxon>
        <taxon>Limisphaera</taxon>
    </lineage>
</organism>
<dbReference type="InterPro" id="IPR026392">
    <property type="entry name" value="Exo/Archaeosortase_dom"/>
</dbReference>
<reference evidence="10 11" key="1">
    <citation type="submission" date="2020-02" db="EMBL/GenBank/DDBJ databases">
        <title>Draft genome sequence of Limisphaera ngatamarikiensis NGM72.4T, a thermophilic Verrucomicrobia grouped in subdivision 3.</title>
        <authorList>
            <person name="Carere C.R."/>
            <person name="Steen J."/>
            <person name="Hugenholtz P."/>
            <person name="Stott M.B."/>
        </authorList>
    </citation>
    <scope>NUCLEOTIDE SEQUENCE [LARGE SCALE GENOMIC DNA]</scope>
    <source>
        <strain evidence="10 11">NGM72.4</strain>
    </source>
</reference>
<evidence type="ECO:0000313" key="10">
    <source>
        <dbReference type="EMBL" id="NGO38779.1"/>
    </source>
</evidence>
<evidence type="ECO:0000256" key="1">
    <source>
        <dbReference type="ARBA" id="ARBA00004651"/>
    </source>
</evidence>
<feature type="transmembrane region" description="Helical" evidence="9">
    <location>
        <begin position="267"/>
        <end position="287"/>
    </location>
</feature>
<dbReference type="EMBL" id="JAAKYA010000029">
    <property type="protein sequence ID" value="NGO38779.1"/>
    <property type="molecule type" value="Genomic_DNA"/>
</dbReference>
<evidence type="ECO:0000313" key="11">
    <source>
        <dbReference type="Proteomes" id="UP000477311"/>
    </source>
</evidence>
<accession>A0A6M1RMJ0</accession>
<protein>
    <recommendedName>
        <fullName evidence="12">Exosortase/archaeosortase family protein</fullName>
    </recommendedName>
</protein>
<gene>
    <name evidence="10" type="ORF">G4L39_05135</name>
</gene>
<dbReference type="Pfam" id="PF09721">
    <property type="entry name" value="Exosortase_EpsH"/>
    <property type="match status" value="1"/>
</dbReference>